<dbReference type="GO" id="GO:0016757">
    <property type="term" value="F:glycosyltransferase activity"/>
    <property type="evidence" value="ECO:0007669"/>
    <property type="project" value="TreeGrafter"/>
</dbReference>
<dbReference type="AlphaFoldDB" id="A0AAU7DEQ4"/>
<proteinExistence type="predicted"/>
<dbReference type="Gene3D" id="3.40.50.2000">
    <property type="entry name" value="Glycogen Phosphorylase B"/>
    <property type="match status" value="2"/>
</dbReference>
<reference evidence="1" key="1">
    <citation type="submission" date="2023-03" db="EMBL/GenBank/DDBJ databases">
        <title>Edaphobacter sp.</title>
        <authorList>
            <person name="Huber K.J."/>
            <person name="Papendorf J."/>
            <person name="Pilke C."/>
            <person name="Bunk B."/>
            <person name="Sproeer C."/>
            <person name="Pester M."/>
        </authorList>
    </citation>
    <scope>NUCLEOTIDE SEQUENCE</scope>
    <source>
        <strain evidence="1">DSM 110680</strain>
    </source>
</reference>
<dbReference type="EMBL" id="CP121196">
    <property type="protein sequence ID" value="XBH15628.1"/>
    <property type="molecule type" value="Genomic_DNA"/>
</dbReference>
<dbReference type="SUPFAM" id="SSF53756">
    <property type="entry name" value="UDP-Glycosyltransferase/glycogen phosphorylase"/>
    <property type="match status" value="1"/>
</dbReference>
<sequence length="238" mass="26218">MINRFDVLAVCSEADRLSVNRAEQTYVIPNGANPQTIHVRKNLEKPILGFIGNCGFWPNENGLNWFIHEVWPLIKREVPETELRIVGAESDRLFPTMGPDIAGLGWLADPGEEIASWSATIVPIKMGSGTRVKVAEGFARKCPIVSTSFGAFGYDVESGRELILANAPDEFAAACLHLIRNPQSGEELAERAYARFLECWTWNSFQGSVENAVQACLSRSDVGSSTSKEDTLHTLTSF</sequence>
<dbReference type="PANTHER" id="PTHR12526">
    <property type="entry name" value="GLYCOSYLTRANSFERASE"/>
    <property type="match status" value="1"/>
</dbReference>
<organism evidence="1">
    <name type="scientific">Telmatobacter sp. DSM 110680</name>
    <dbReference type="NCBI Taxonomy" id="3036704"/>
    <lineage>
        <taxon>Bacteria</taxon>
        <taxon>Pseudomonadati</taxon>
        <taxon>Acidobacteriota</taxon>
        <taxon>Terriglobia</taxon>
        <taxon>Terriglobales</taxon>
        <taxon>Acidobacteriaceae</taxon>
        <taxon>Telmatobacter</taxon>
    </lineage>
</organism>
<dbReference type="CDD" id="cd03801">
    <property type="entry name" value="GT4_PimA-like"/>
    <property type="match status" value="1"/>
</dbReference>
<dbReference type="RefSeq" id="WP_348260862.1">
    <property type="nucleotide sequence ID" value="NZ_CP121196.1"/>
</dbReference>
<name>A0AAU7DEQ4_9BACT</name>
<protein>
    <submittedName>
        <fullName evidence="1">Glycosyltransferase family 4 protein</fullName>
    </submittedName>
</protein>
<dbReference type="Pfam" id="PF13692">
    <property type="entry name" value="Glyco_trans_1_4"/>
    <property type="match status" value="1"/>
</dbReference>
<accession>A0AAU7DEQ4</accession>
<evidence type="ECO:0000313" key="1">
    <source>
        <dbReference type="EMBL" id="XBH15628.1"/>
    </source>
</evidence>
<gene>
    <name evidence="1" type="ORF">P8935_13725</name>
</gene>
<dbReference type="PANTHER" id="PTHR12526:SF600">
    <property type="entry name" value="GLYCOSYL TRANSFERASE GROUP 1"/>
    <property type="match status" value="1"/>
</dbReference>